<feature type="domain" description="UspA" evidence="2">
    <location>
        <begin position="152"/>
        <end position="283"/>
    </location>
</feature>
<dbReference type="Gene3D" id="3.40.50.12370">
    <property type="match status" value="1"/>
</dbReference>
<comment type="caution">
    <text evidence="3">The sequence shown here is derived from an EMBL/GenBank/DDBJ whole genome shotgun (WGS) entry which is preliminary data.</text>
</comment>
<dbReference type="RefSeq" id="WP_189139908.1">
    <property type="nucleotide sequence ID" value="NZ_BMNK01000006.1"/>
</dbReference>
<feature type="domain" description="UspA" evidence="2">
    <location>
        <begin position="4"/>
        <end position="139"/>
    </location>
</feature>
<name>A0A918E6R7_9ACTN</name>
<protein>
    <submittedName>
        <fullName evidence="3">Universal stress protein</fullName>
    </submittedName>
</protein>
<dbReference type="EMBL" id="BMNK01000006">
    <property type="protein sequence ID" value="GGP07890.1"/>
    <property type="molecule type" value="Genomic_DNA"/>
</dbReference>
<keyword evidence="4" id="KW-1185">Reference proteome</keyword>
<dbReference type="PANTHER" id="PTHR46268:SF6">
    <property type="entry name" value="UNIVERSAL STRESS PROTEIN UP12"/>
    <property type="match status" value="1"/>
</dbReference>
<dbReference type="SUPFAM" id="SSF52402">
    <property type="entry name" value="Adenine nucleotide alpha hydrolases-like"/>
    <property type="match status" value="2"/>
</dbReference>
<evidence type="ECO:0000259" key="2">
    <source>
        <dbReference type="Pfam" id="PF00582"/>
    </source>
</evidence>
<evidence type="ECO:0000313" key="3">
    <source>
        <dbReference type="EMBL" id="GGP07890.1"/>
    </source>
</evidence>
<evidence type="ECO:0000313" key="4">
    <source>
        <dbReference type="Proteomes" id="UP000660745"/>
    </source>
</evidence>
<reference evidence="3" key="2">
    <citation type="submission" date="2020-09" db="EMBL/GenBank/DDBJ databases">
        <authorList>
            <person name="Sun Q."/>
            <person name="Zhou Y."/>
        </authorList>
    </citation>
    <scope>NUCLEOTIDE SEQUENCE</scope>
    <source>
        <strain evidence="3">CGMCC 4.7430</strain>
    </source>
</reference>
<sequence>MKFDNVLTGFLPLPQGRDGLALAVLLARQAGARLTVATVQPPAWGAPGPARADASAWAAYLEEQAVDTLAQAHELAGEDADFITHTHKGSGRGLVELARKRGSDAVVIGSAPGARVGRIAVGSTADQLLHASPVPVVLAPRGYADNPPATLDRLTVAYRRGPCADAAVKRAAELAGRMDLPLRLVTLLLSSARPVKVELDMLARLRDQAAADLNAAARGHRRRTGVEVELLEGRSVAAALASGQWLAGDFIICASSDSGPLRRVFLGDTSIKIVRAATCPVMILTRTP</sequence>
<organism evidence="3 4">
    <name type="scientific">Nonomuraea glycinis</name>
    <dbReference type="NCBI Taxonomy" id="2047744"/>
    <lineage>
        <taxon>Bacteria</taxon>
        <taxon>Bacillati</taxon>
        <taxon>Actinomycetota</taxon>
        <taxon>Actinomycetes</taxon>
        <taxon>Streptosporangiales</taxon>
        <taxon>Streptosporangiaceae</taxon>
        <taxon>Nonomuraea</taxon>
    </lineage>
</organism>
<reference evidence="3" key="1">
    <citation type="journal article" date="2014" name="Int. J. Syst. Evol. Microbiol.">
        <title>Complete genome sequence of Corynebacterium casei LMG S-19264T (=DSM 44701T), isolated from a smear-ripened cheese.</title>
        <authorList>
            <consortium name="US DOE Joint Genome Institute (JGI-PGF)"/>
            <person name="Walter F."/>
            <person name="Albersmeier A."/>
            <person name="Kalinowski J."/>
            <person name="Ruckert C."/>
        </authorList>
    </citation>
    <scope>NUCLEOTIDE SEQUENCE</scope>
    <source>
        <strain evidence="3">CGMCC 4.7430</strain>
    </source>
</reference>
<accession>A0A918E6R7</accession>
<dbReference type="CDD" id="cd00293">
    <property type="entry name" value="USP-like"/>
    <property type="match status" value="2"/>
</dbReference>
<gene>
    <name evidence="3" type="ORF">GCM10012278_37210</name>
</gene>
<dbReference type="Proteomes" id="UP000660745">
    <property type="component" value="Unassembled WGS sequence"/>
</dbReference>
<comment type="similarity">
    <text evidence="1">Belongs to the universal stress protein A family.</text>
</comment>
<dbReference type="AlphaFoldDB" id="A0A918E6R7"/>
<evidence type="ECO:0000256" key="1">
    <source>
        <dbReference type="ARBA" id="ARBA00008791"/>
    </source>
</evidence>
<dbReference type="PANTHER" id="PTHR46268">
    <property type="entry name" value="STRESS RESPONSE PROTEIN NHAX"/>
    <property type="match status" value="1"/>
</dbReference>
<dbReference type="Pfam" id="PF00582">
    <property type="entry name" value="Usp"/>
    <property type="match status" value="2"/>
</dbReference>
<proteinExistence type="inferred from homology"/>
<dbReference type="InterPro" id="IPR006016">
    <property type="entry name" value="UspA"/>
</dbReference>